<name>A0A3B0U7H2_9ZZZZ</name>
<dbReference type="InterPro" id="IPR008948">
    <property type="entry name" value="L-Aspartase-like"/>
</dbReference>
<dbReference type="AlphaFoldDB" id="A0A3B0U7H2"/>
<dbReference type="Pfam" id="PF00221">
    <property type="entry name" value="Lyase_aromatic"/>
    <property type="match status" value="1"/>
</dbReference>
<dbReference type="PANTHER" id="PTHR10362">
    <property type="entry name" value="HISTIDINE AMMONIA-LYASE"/>
    <property type="match status" value="1"/>
</dbReference>
<sequence>MEKITLEKLEDILFLDEGYNLTQKQQEKILESFEFLTNFSRKKVIYGINTGFGPMAQYIISDDELNQLQYNLIRSHSNGIGEHLPPKYVKAVMVSRLHTLALGFSGASPELTNTLEAYIANKIYPVIPVHGGVGASGDLVQLAHLAFALIGEGNVIYKDKIEKTSQILNQLGIKSASLKLRDGLAMINGTSCMSGIAAINLIYTRKLIDWSILSSSVMNELTASYDDSFSVELNESKMHEGQRTVA</sequence>
<dbReference type="Gene3D" id="1.10.275.10">
    <property type="entry name" value="Fumarase/aspartase (N-terminal domain)"/>
    <property type="match status" value="1"/>
</dbReference>
<dbReference type="EC" id="4.3.1.3" evidence="1"/>
<accession>A0A3B0U7H2</accession>
<dbReference type="InterPro" id="IPR001106">
    <property type="entry name" value="Aromatic_Lyase"/>
</dbReference>
<keyword evidence="1" id="KW-0456">Lyase</keyword>
<feature type="non-terminal residue" evidence="1">
    <location>
        <position position="246"/>
    </location>
</feature>
<organism evidence="1">
    <name type="scientific">hydrothermal vent metagenome</name>
    <dbReference type="NCBI Taxonomy" id="652676"/>
    <lineage>
        <taxon>unclassified sequences</taxon>
        <taxon>metagenomes</taxon>
        <taxon>ecological metagenomes</taxon>
    </lineage>
</organism>
<dbReference type="EMBL" id="UOES01000164">
    <property type="protein sequence ID" value="VAW26961.1"/>
    <property type="molecule type" value="Genomic_DNA"/>
</dbReference>
<evidence type="ECO:0000313" key="1">
    <source>
        <dbReference type="EMBL" id="VAW26961.1"/>
    </source>
</evidence>
<dbReference type="SUPFAM" id="SSF48557">
    <property type="entry name" value="L-aspartase-like"/>
    <property type="match status" value="1"/>
</dbReference>
<dbReference type="InterPro" id="IPR024083">
    <property type="entry name" value="Fumarase/histidase_N"/>
</dbReference>
<gene>
    <name evidence="1" type="ORF">MNBD_BACTEROID06-520</name>
</gene>
<proteinExistence type="predicted"/>
<reference evidence="1" key="1">
    <citation type="submission" date="2018-06" db="EMBL/GenBank/DDBJ databases">
        <authorList>
            <person name="Zhirakovskaya E."/>
        </authorList>
    </citation>
    <scope>NUCLEOTIDE SEQUENCE</scope>
</reference>
<dbReference type="GO" id="GO:0004397">
    <property type="term" value="F:histidine ammonia-lyase activity"/>
    <property type="evidence" value="ECO:0007669"/>
    <property type="project" value="UniProtKB-EC"/>
</dbReference>
<protein>
    <submittedName>
        <fullName evidence="1">Histidine ammonia-lyase</fullName>
        <ecNumber evidence="1">4.3.1.3</ecNumber>
    </submittedName>
</protein>